<gene>
    <name evidence="2" type="ORF">MUK42_03286</name>
</gene>
<proteinExistence type="predicted"/>
<feature type="non-terminal residue" evidence="2">
    <location>
        <position position="1"/>
    </location>
</feature>
<name>A0A9E7EUZ9_9LILI</name>
<keyword evidence="3" id="KW-1185">Reference proteome</keyword>
<sequence length="197" mass="21281">SDAEVTAKLDGHEGVDVVPSQESSSGHISSSLLLWSTVSVVILLLSVCRSADSESKPEGRQARKQRKKEAIRARLIVPQPQAVMSLEQTRNASWRGVMLSDRSAEETAGAARGEVLASNNGESSEESLFRHESLVRQFGSYQSPAYGFRPATIRLDGQRSVGFRREELGAEGGAVAGTHQETSDAVMVRIESMLPTV</sequence>
<dbReference type="EMBL" id="CP097503">
    <property type="protein sequence ID" value="URD83150.1"/>
    <property type="molecule type" value="Genomic_DNA"/>
</dbReference>
<accession>A0A9E7EUZ9</accession>
<evidence type="ECO:0000313" key="2">
    <source>
        <dbReference type="EMBL" id="URD83150.1"/>
    </source>
</evidence>
<dbReference type="Proteomes" id="UP001055439">
    <property type="component" value="Chromosome 10"/>
</dbReference>
<protein>
    <submittedName>
        <fullName evidence="2">Uncharacterized protein</fullName>
    </submittedName>
</protein>
<dbReference type="AlphaFoldDB" id="A0A9E7EUZ9"/>
<evidence type="ECO:0000313" key="3">
    <source>
        <dbReference type="Proteomes" id="UP001055439"/>
    </source>
</evidence>
<feature type="compositionally biased region" description="Basic and acidic residues" evidence="1">
    <location>
        <begin position="1"/>
        <end position="15"/>
    </location>
</feature>
<feature type="region of interest" description="Disordered" evidence="1">
    <location>
        <begin position="1"/>
        <end position="25"/>
    </location>
</feature>
<evidence type="ECO:0000256" key="1">
    <source>
        <dbReference type="SAM" id="MobiDB-lite"/>
    </source>
</evidence>
<organism evidence="2 3">
    <name type="scientific">Musa troglodytarum</name>
    <name type="common">fe'i banana</name>
    <dbReference type="NCBI Taxonomy" id="320322"/>
    <lineage>
        <taxon>Eukaryota</taxon>
        <taxon>Viridiplantae</taxon>
        <taxon>Streptophyta</taxon>
        <taxon>Embryophyta</taxon>
        <taxon>Tracheophyta</taxon>
        <taxon>Spermatophyta</taxon>
        <taxon>Magnoliopsida</taxon>
        <taxon>Liliopsida</taxon>
        <taxon>Zingiberales</taxon>
        <taxon>Musaceae</taxon>
        <taxon>Musa</taxon>
    </lineage>
</organism>
<reference evidence="2" key="1">
    <citation type="submission" date="2022-05" db="EMBL/GenBank/DDBJ databases">
        <title>The Musa troglodytarum L. genome provides insights into the mechanism of non-climacteric behaviour and enrichment of carotenoids.</title>
        <authorList>
            <person name="Wang J."/>
        </authorList>
    </citation>
    <scope>NUCLEOTIDE SEQUENCE</scope>
    <source>
        <tissue evidence="2">Leaf</tissue>
    </source>
</reference>